<comment type="similarity">
    <text evidence="1">Belongs to the LysR transcriptional regulatory family.</text>
</comment>
<dbReference type="Proteomes" id="UP000281474">
    <property type="component" value="Unassembled WGS sequence"/>
</dbReference>
<dbReference type="EMBL" id="QZEI01000026">
    <property type="protein sequence ID" value="RLV59834.1"/>
    <property type="molecule type" value="Genomic_DNA"/>
</dbReference>
<protein>
    <submittedName>
        <fullName evidence="6">LysR family transcriptional regulator</fullName>
    </submittedName>
</protein>
<dbReference type="RefSeq" id="WP_121838897.1">
    <property type="nucleotide sequence ID" value="NZ_ML014775.1"/>
</dbReference>
<dbReference type="PANTHER" id="PTHR30537:SF5">
    <property type="entry name" value="HTH-TYPE TRANSCRIPTIONAL ACTIVATOR TTDR-RELATED"/>
    <property type="match status" value="1"/>
</dbReference>
<dbReference type="FunFam" id="1.10.10.10:FF:000001">
    <property type="entry name" value="LysR family transcriptional regulator"/>
    <property type="match status" value="1"/>
</dbReference>
<dbReference type="InterPro" id="IPR036390">
    <property type="entry name" value="WH_DNA-bd_sf"/>
</dbReference>
<accession>A0A3L8PWU1</accession>
<reference evidence="6 7" key="1">
    <citation type="submission" date="2018-09" db="EMBL/GenBank/DDBJ databases">
        <title>Phylogeny of the Shewanellaceae, and recommendation for two new genera, Pseudoshewanella and Parashewanella.</title>
        <authorList>
            <person name="Wang G."/>
        </authorList>
    </citation>
    <scope>NUCLEOTIDE SEQUENCE [LARGE SCALE GENOMIC DNA]</scope>
    <source>
        <strain evidence="6 7">C51</strain>
    </source>
</reference>
<keyword evidence="7" id="KW-1185">Reference proteome</keyword>
<evidence type="ECO:0000256" key="2">
    <source>
        <dbReference type="ARBA" id="ARBA00023015"/>
    </source>
</evidence>
<evidence type="ECO:0000256" key="1">
    <source>
        <dbReference type="ARBA" id="ARBA00009437"/>
    </source>
</evidence>
<dbReference type="CDD" id="cd08422">
    <property type="entry name" value="PBP2_CrgA_like"/>
    <property type="match status" value="1"/>
</dbReference>
<dbReference type="PROSITE" id="PS50931">
    <property type="entry name" value="HTH_LYSR"/>
    <property type="match status" value="1"/>
</dbReference>
<evidence type="ECO:0000313" key="6">
    <source>
        <dbReference type="EMBL" id="RLV59834.1"/>
    </source>
</evidence>
<dbReference type="PANTHER" id="PTHR30537">
    <property type="entry name" value="HTH-TYPE TRANSCRIPTIONAL REGULATOR"/>
    <property type="match status" value="1"/>
</dbReference>
<dbReference type="OrthoDB" id="9786526at2"/>
<sequence>MNNLSAIPIFVTVVKRGSFSKAAVELKITTSAVSKRINQLEQNLDARLFNRTTRSLTLTEMGEVYFEFANKAFNLTQQGSEALQNLKQKPTGKLRINAPMSFGRLHLAKVMPEFLNQQPDIEVELSLDDRMTDYVDEGIDVGIRIGNLPDNSLIAQRLAPCNSVLCASPEYVKKCGLPRTPSELENHNCLFYSYFRAGFEWTFMKDKEVYSVKPTGTYQVNNSEALKEALLQDVGIGNMPLFIIENELKNGSLVSVLDEYSLPKHTINVVYPNREHLPLKVVAFIEFLKTKFKTDTPDWG</sequence>
<dbReference type="FunFam" id="3.40.190.290:FF:000001">
    <property type="entry name" value="Transcriptional regulator, LysR family"/>
    <property type="match status" value="1"/>
</dbReference>
<proteinExistence type="inferred from homology"/>
<evidence type="ECO:0000256" key="3">
    <source>
        <dbReference type="ARBA" id="ARBA00023125"/>
    </source>
</evidence>
<dbReference type="Gene3D" id="1.10.10.10">
    <property type="entry name" value="Winged helix-like DNA-binding domain superfamily/Winged helix DNA-binding domain"/>
    <property type="match status" value="1"/>
</dbReference>
<dbReference type="GO" id="GO:0003700">
    <property type="term" value="F:DNA-binding transcription factor activity"/>
    <property type="evidence" value="ECO:0007669"/>
    <property type="project" value="InterPro"/>
</dbReference>
<dbReference type="GO" id="GO:0006351">
    <property type="term" value="P:DNA-templated transcription"/>
    <property type="evidence" value="ECO:0007669"/>
    <property type="project" value="TreeGrafter"/>
</dbReference>
<dbReference type="SUPFAM" id="SSF53850">
    <property type="entry name" value="Periplasmic binding protein-like II"/>
    <property type="match status" value="1"/>
</dbReference>
<organism evidence="6 7">
    <name type="scientific">Parashewanella curva</name>
    <dbReference type="NCBI Taxonomy" id="2338552"/>
    <lineage>
        <taxon>Bacteria</taxon>
        <taxon>Pseudomonadati</taxon>
        <taxon>Pseudomonadota</taxon>
        <taxon>Gammaproteobacteria</taxon>
        <taxon>Alteromonadales</taxon>
        <taxon>Shewanellaceae</taxon>
        <taxon>Parashewanella</taxon>
    </lineage>
</organism>
<dbReference type="GO" id="GO:0043565">
    <property type="term" value="F:sequence-specific DNA binding"/>
    <property type="evidence" value="ECO:0007669"/>
    <property type="project" value="TreeGrafter"/>
</dbReference>
<gene>
    <name evidence="6" type="ORF">D5018_10185</name>
</gene>
<evidence type="ECO:0000256" key="4">
    <source>
        <dbReference type="ARBA" id="ARBA00023163"/>
    </source>
</evidence>
<evidence type="ECO:0000313" key="7">
    <source>
        <dbReference type="Proteomes" id="UP000281474"/>
    </source>
</evidence>
<dbReference type="Pfam" id="PF03466">
    <property type="entry name" value="LysR_substrate"/>
    <property type="match status" value="1"/>
</dbReference>
<keyword evidence="4" id="KW-0804">Transcription</keyword>
<dbReference type="InterPro" id="IPR005119">
    <property type="entry name" value="LysR_subst-bd"/>
</dbReference>
<comment type="caution">
    <text evidence="6">The sequence shown here is derived from an EMBL/GenBank/DDBJ whole genome shotgun (WGS) entry which is preliminary data.</text>
</comment>
<dbReference type="SUPFAM" id="SSF46785">
    <property type="entry name" value="Winged helix' DNA-binding domain"/>
    <property type="match status" value="1"/>
</dbReference>
<dbReference type="Pfam" id="PF00126">
    <property type="entry name" value="HTH_1"/>
    <property type="match status" value="1"/>
</dbReference>
<keyword evidence="3" id="KW-0238">DNA-binding</keyword>
<feature type="domain" description="HTH lysR-type" evidence="5">
    <location>
        <begin position="1"/>
        <end position="59"/>
    </location>
</feature>
<dbReference type="AlphaFoldDB" id="A0A3L8PWU1"/>
<evidence type="ECO:0000259" key="5">
    <source>
        <dbReference type="PROSITE" id="PS50931"/>
    </source>
</evidence>
<dbReference type="InterPro" id="IPR058163">
    <property type="entry name" value="LysR-type_TF_proteobact-type"/>
</dbReference>
<keyword evidence="2" id="KW-0805">Transcription regulation</keyword>
<dbReference type="Gene3D" id="3.40.190.290">
    <property type="match status" value="1"/>
</dbReference>
<dbReference type="InterPro" id="IPR000847">
    <property type="entry name" value="LysR_HTH_N"/>
</dbReference>
<dbReference type="InterPro" id="IPR036388">
    <property type="entry name" value="WH-like_DNA-bd_sf"/>
</dbReference>
<name>A0A3L8PWU1_9GAMM</name>